<name>A0ACC0W4H0_9STRA</name>
<dbReference type="Proteomes" id="UP001163321">
    <property type="component" value="Chromosome 4"/>
</dbReference>
<reference evidence="1 2" key="1">
    <citation type="journal article" date="2022" name="bioRxiv">
        <title>The genome of the oomycete Peronosclerospora sorghi, a cosmopolitan pathogen of maize and sorghum, is inflated with dispersed pseudogenes.</title>
        <authorList>
            <person name="Fletcher K."/>
            <person name="Martin F."/>
            <person name="Isakeit T."/>
            <person name="Cavanaugh K."/>
            <person name="Magill C."/>
            <person name="Michelmore R."/>
        </authorList>
    </citation>
    <scope>NUCLEOTIDE SEQUENCE [LARGE SCALE GENOMIC DNA]</scope>
    <source>
        <strain evidence="1">P6</strain>
    </source>
</reference>
<organism evidence="1 2">
    <name type="scientific">Peronosclerospora sorghi</name>
    <dbReference type="NCBI Taxonomy" id="230839"/>
    <lineage>
        <taxon>Eukaryota</taxon>
        <taxon>Sar</taxon>
        <taxon>Stramenopiles</taxon>
        <taxon>Oomycota</taxon>
        <taxon>Peronosporomycetes</taxon>
        <taxon>Peronosporales</taxon>
        <taxon>Peronosporaceae</taxon>
        <taxon>Peronosclerospora</taxon>
    </lineage>
</organism>
<keyword evidence="2" id="KW-1185">Reference proteome</keyword>
<comment type="caution">
    <text evidence="1">The sequence shown here is derived from an EMBL/GenBank/DDBJ whole genome shotgun (WGS) entry which is preliminary data.</text>
</comment>
<proteinExistence type="predicted"/>
<evidence type="ECO:0000313" key="2">
    <source>
        <dbReference type="Proteomes" id="UP001163321"/>
    </source>
</evidence>
<protein>
    <submittedName>
        <fullName evidence="1">Uncharacterized protein</fullName>
    </submittedName>
</protein>
<dbReference type="EMBL" id="CM047583">
    <property type="protein sequence ID" value="KAI9913750.1"/>
    <property type="molecule type" value="Genomic_DNA"/>
</dbReference>
<sequence>MQPLMKSLDTTVLPSDFDILLPRIGKPHERWRDRHHSGQLNSVTSPRVVDERCVVPFAPILSVRAYRVHEGYLSEQTTEL</sequence>
<evidence type="ECO:0000313" key="1">
    <source>
        <dbReference type="EMBL" id="KAI9913750.1"/>
    </source>
</evidence>
<accession>A0ACC0W4H0</accession>
<gene>
    <name evidence="1" type="ORF">PsorP6_005599</name>
</gene>